<dbReference type="GO" id="GO:0042973">
    <property type="term" value="F:glucan endo-1,3-beta-D-glucosidase activity"/>
    <property type="evidence" value="ECO:0007669"/>
    <property type="project" value="UniProtKB-EC"/>
</dbReference>
<gene>
    <name evidence="12" type="ORF">HG536_0H01260</name>
</gene>
<dbReference type="AlphaFoldDB" id="A0A7G3ZML5"/>
<dbReference type="Pfam" id="PF10287">
    <property type="entry name" value="YJL171C_Tos1_C"/>
    <property type="match status" value="1"/>
</dbReference>
<reference evidence="12 13" key="1">
    <citation type="submission" date="2020-06" db="EMBL/GenBank/DDBJ databases">
        <title>The yeast mating-type switching endonuclease HO is a domesticated member of an unorthodox homing genetic element family.</title>
        <authorList>
            <person name="Coughlan A.Y."/>
            <person name="Lombardi L."/>
            <person name="Braun-Galleani S."/>
            <person name="Martos A.R."/>
            <person name="Galeote V."/>
            <person name="Bigey F."/>
            <person name="Dequin S."/>
            <person name="Byrne K.P."/>
            <person name="Wolfe K.H."/>
        </authorList>
    </citation>
    <scope>NUCLEOTIDE SEQUENCE [LARGE SCALE GENOMIC DNA]</scope>
    <source>
        <strain evidence="12 13">CBS764</strain>
    </source>
</reference>
<feature type="chain" id="PRO_5028979334" description="glucan endo-1,3-beta-D-glucosidase" evidence="9">
    <location>
        <begin position="21"/>
        <end position="475"/>
    </location>
</feature>
<keyword evidence="5" id="KW-0378">Hydrolase</keyword>
<evidence type="ECO:0000256" key="8">
    <source>
        <dbReference type="SAM" id="MobiDB-lite"/>
    </source>
</evidence>
<evidence type="ECO:0000259" key="11">
    <source>
        <dbReference type="Pfam" id="PF10290"/>
    </source>
</evidence>
<dbReference type="Proteomes" id="UP000515788">
    <property type="component" value="Chromosome 8"/>
</dbReference>
<protein>
    <recommendedName>
        <fullName evidence="3">glucan endo-1,3-beta-D-glucosidase</fullName>
        <ecNumber evidence="3">3.2.1.39</ecNumber>
    </recommendedName>
</protein>
<comment type="catalytic activity">
    <reaction evidence="1">
        <text>Hydrolysis of (1-&gt;3)-beta-D-glucosidic linkages in (1-&gt;3)-beta-D-glucans.</text>
        <dbReference type="EC" id="3.2.1.39"/>
    </reaction>
</comment>
<evidence type="ECO:0000313" key="13">
    <source>
        <dbReference type="Proteomes" id="UP000515788"/>
    </source>
</evidence>
<feature type="domain" description="Cell wall protein YJL171C/Tos1 N-terminal" evidence="11">
    <location>
        <begin position="35"/>
        <end position="97"/>
    </location>
</feature>
<evidence type="ECO:0000256" key="9">
    <source>
        <dbReference type="SAM" id="SignalP"/>
    </source>
</evidence>
<sequence length="475" mass="49579">MKFIKSLCAASLTALSVAQAGCVMSGGNYYCSETDAVVFSNVGYSGSYKDVTSMDESSGVCLQDTVSFSGSLAPLDEELSVHFRGPLRLLQFGVYYPSGGSSLGKRDNQVQEEPCEETVQSHKHKREVAVEYVQVTSTVYVNNKGQPVTSSVAQQEAPGNPATDVVSSYTFVNTIVTPSTSATPSTGTSATTVLTGGRAGSSSPEPASSSSIVSLSSSTKSSASASSTSGSSTSGAWVRSSYFQPGSASNCVFMNHQGGSAGSGVWSAAFGNSICYASSDGVSGASSAQALGDVTIKSGQEYMIFSGSQCSGNDCGYYRKNIPAYHGFGGENKIFVFEFSMPYDTAGSGYNQDMPAIWFLNAKIPRTLQYGKSECSCWKTGCGEFDLFEILSPGSDKLITHVHDGQGSDGTSTGGGGTQDYFQRPTSGTMKAAVIFNGSDKTIHIVKVDDDFDAQLSSDVVNSWLQKSGSTAALA</sequence>
<feature type="signal peptide" evidence="9">
    <location>
        <begin position="1"/>
        <end position="20"/>
    </location>
</feature>
<accession>A0A7G3ZML5</accession>
<keyword evidence="4 9" id="KW-0732">Signal</keyword>
<dbReference type="KEGG" id="tgb:HG536_0H01260"/>
<keyword evidence="7" id="KW-0961">Cell wall biogenesis/degradation</keyword>
<organism evidence="12 13">
    <name type="scientific">Torulaspora globosa</name>
    <dbReference type="NCBI Taxonomy" id="48254"/>
    <lineage>
        <taxon>Eukaryota</taxon>
        <taxon>Fungi</taxon>
        <taxon>Dikarya</taxon>
        <taxon>Ascomycota</taxon>
        <taxon>Saccharomycotina</taxon>
        <taxon>Saccharomycetes</taxon>
        <taxon>Saccharomycetales</taxon>
        <taxon>Saccharomycetaceae</taxon>
        <taxon>Torulaspora</taxon>
    </lineage>
</organism>
<proteinExistence type="inferred from homology"/>
<dbReference type="InterPro" id="IPR018805">
    <property type="entry name" value="YJL171C/Tos1_C"/>
</dbReference>
<dbReference type="OrthoDB" id="118256at2759"/>
<evidence type="ECO:0000256" key="4">
    <source>
        <dbReference type="ARBA" id="ARBA00022729"/>
    </source>
</evidence>
<dbReference type="PANTHER" id="PTHR31737">
    <property type="entry name" value="PROTEIN TOS1"/>
    <property type="match status" value="1"/>
</dbReference>
<feature type="region of interest" description="Disordered" evidence="8">
    <location>
        <begin position="177"/>
        <end position="213"/>
    </location>
</feature>
<evidence type="ECO:0000256" key="3">
    <source>
        <dbReference type="ARBA" id="ARBA00012780"/>
    </source>
</evidence>
<dbReference type="Pfam" id="PF10290">
    <property type="entry name" value="YJL171C_Tos1_N"/>
    <property type="match status" value="1"/>
</dbReference>
<evidence type="ECO:0000256" key="5">
    <source>
        <dbReference type="ARBA" id="ARBA00022801"/>
    </source>
</evidence>
<dbReference type="InterPro" id="IPR018807">
    <property type="entry name" value="YJL171C/Tos1_N"/>
</dbReference>
<dbReference type="RefSeq" id="XP_037141425.1">
    <property type="nucleotide sequence ID" value="XM_037285529.1"/>
</dbReference>
<dbReference type="EMBL" id="CP059253">
    <property type="protein sequence ID" value="QLL34751.1"/>
    <property type="molecule type" value="Genomic_DNA"/>
</dbReference>
<dbReference type="GeneID" id="59328017"/>
<evidence type="ECO:0000256" key="1">
    <source>
        <dbReference type="ARBA" id="ARBA00000382"/>
    </source>
</evidence>
<evidence type="ECO:0000256" key="2">
    <source>
        <dbReference type="ARBA" id="ARBA00006055"/>
    </source>
</evidence>
<comment type="similarity">
    <text evidence="2">Belongs to the PGA52 family.</text>
</comment>
<dbReference type="PANTHER" id="PTHR31737:SF2">
    <property type="entry name" value="PROTEIN TOS1"/>
    <property type="match status" value="1"/>
</dbReference>
<keyword evidence="6" id="KW-0326">Glycosidase</keyword>
<evidence type="ECO:0000256" key="7">
    <source>
        <dbReference type="ARBA" id="ARBA00023316"/>
    </source>
</evidence>
<feature type="domain" description="Cell wall protein YJL171C/Tos1 C-terminal" evidence="10">
    <location>
        <begin position="236"/>
        <end position="464"/>
    </location>
</feature>
<dbReference type="GO" id="GO:0071555">
    <property type="term" value="P:cell wall organization"/>
    <property type="evidence" value="ECO:0007669"/>
    <property type="project" value="UniProtKB-KW"/>
</dbReference>
<evidence type="ECO:0000313" key="12">
    <source>
        <dbReference type="EMBL" id="QLL34751.1"/>
    </source>
</evidence>
<keyword evidence="13" id="KW-1185">Reference proteome</keyword>
<evidence type="ECO:0000259" key="10">
    <source>
        <dbReference type="Pfam" id="PF10287"/>
    </source>
</evidence>
<name>A0A7G3ZML5_9SACH</name>
<evidence type="ECO:0000256" key="6">
    <source>
        <dbReference type="ARBA" id="ARBA00023295"/>
    </source>
</evidence>
<dbReference type="GO" id="GO:0009277">
    <property type="term" value="C:fungal-type cell wall"/>
    <property type="evidence" value="ECO:0007669"/>
    <property type="project" value="TreeGrafter"/>
</dbReference>
<dbReference type="EC" id="3.2.1.39" evidence="3"/>